<evidence type="ECO:0000313" key="2">
    <source>
        <dbReference type="Proteomes" id="UP000321405"/>
    </source>
</evidence>
<dbReference type="EMBL" id="BJVC01000004">
    <property type="protein sequence ID" value="GEL02789.1"/>
    <property type="molecule type" value="Genomic_DNA"/>
</dbReference>
<comment type="caution">
    <text evidence="1">The sequence shown here is derived from an EMBL/GenBank/DDBJ whole genome shotgun (WGS) entry which is preliminary data.</text>
</comment>
<protein>
    <submittedName>
        <fullName evidence="1">Uncharacterized protein</fullName>
    </submittedName>
</protein>
<dbReference type="OrthoDB" id="7376091at2"/>
<reference evidence="1 2" key="1">
    <citation type="submission" date="2019-07" db="EMBL/GenBank/DDBJ databases">
        <title>Whole genome shotgun sequence of Swaminathania salitolerans NBRC 104436.</title>
        <authorList>
            <person name="Hosoyama A."/>
            <person name="Uohara A."/>
            <person name="Ohji S."/>
            <person name="Ichikawa N."/>
        </authorList>
    </citation>
    <scope>NUCLEOTIDE SEQUENCE [LARGE SCALE GENOMIC DNA]</scope>
    <source>
        <strain evidence="1 2">NBRC 104436</strain>
    </source>
</reference>
<dbReference type="RefSeq" id="WP_147093850.1">
    <property type="nucleotide sequence ID" value="NZ_BJVC01000004.1"/>
</dbReference>
<organism evidence="1 2">
    <name type="scientific">Swaminathania salitolerans</name>
    <dbReference type="NCBI Taxonomy" id="182838"/>
    <lineage>
        <taxon>Bacteria</taxon>
        <taxon>Pseudomonadati</taxon>
        <taxon>Pseudomonadota</taxon>
        <taxon>Alphaproteobacteria</taxon>
        <taxon>Acetobacterales</taxon>
        <taxon>Acetobacteraceae</taxon>
        <taxon>Swaminathania</taxon>
    </lineage>
</organism>
<evidence type="ECO:0000313" key="1">
    <source>
        <dbReference type="EMBL" id="GEL02789.1"/>
    </source>
</evidence>
<dbReference type="Proteomes" id="UP000321405">
    <property type="component" value="Unassembled WGS sequence"/>
</dbReference>
<accession>A0A511BR43</accession>
<keyword evidence="2" id="KW-1185">Reference proteome</keyword>
<sequence>MTGSIPWTDRDGNPVSCVEKLKVLRENDAELRQTLQDVYEDALLMGVDPEVMRHHLRQMIDALKGLKT</sequence>
<name>A0A511BR43_9PROT</name>
<gene>
    <name evidence="1" type="ORF">SSA02_19520</name>
</gene>
<dbReference type="AlphaFoldDB" id="A0A511BR43"/>
<proteinExistence type="predicted"/>